<sequence length="296" mass="32927">MERIFTTVISQQQDGQTVASILKQLGFSNGMVRRLKRIPNGIQLNGKHAKTPDIAQTGDQLRLVLETADAVSEHIVPVKGELDIVYEDLDLLILNKPAGIPVHPSQGHFEDSLANRVMAYYQNQGLNFVFRAVNRLDRGTSGLMAVAKHSFTQDALCSQMGEKLMQRSYLAIVCGTPQPASGTIRLPIAREEGSTIKRIVSPNGVEAITHYQTIRSNNGCSLLRIQLETGRTHQIRVHFSHLGHPLAGDFLYGTQLPELPQGHALHSEQLKLYHPILRKWMVFTAPLPKPLQQLID</sequence>
<evidence type="ECO:0000256" key="3">
    <source>
        <dbReference type="RuleBase" id="RU362028"/>
    </source>
</evidence>
<dbReference type="PANTHER" id="PTHR21600:SF35">
    <property type="entry name" value="PSEUDOURIDINE SYNTHASE"/>
    <property type="match status" value="1"/>
</dbReference>
<evidence type="ECO:0000259" key="4">
    <source>
        <dbReference type="Pfam" id="PF00849"/>
    </source>
</evidence>
<dbReference type="RefSeq" id="WP_186996037.1">
    <property type="nucleotide sequence ID" value="NZ_JACOQK010000001.1"/>
</dbReference>
<organism evidence="5 6">
    <name type="scientific">Clostridium facile</name>
    <dbReference type="NCBI Taxonomy" id="2763035"/>
    <lineage>
        <taxon>Bacteria</taxon>
        <taxon>Bacillati</taxon>
        <taxon>Bacillota</taxon>
        <taxon>Clostridia</taxon>
        <taxon>Eubacteriales</taxon>
        <taxon>Clostridiaceae</taxon>
        <taxon>Clostridium</taxon>
    </lineage>
</organism>
<dbReference type="SUPFAM" id="SSF55120">
    <property type="entry name" value="Pseudouridine synthase"/>
    <property type="match status" value="1"/>
</dbReference>
<dbReference type="CDD" id="cd02869">
    <property type="entry name" value="PseudoU_synth_RluA_like"/>
    <property type="match status" value="1"/>
</dbReference>
<evidence type="ECO:0000256" key="1">
    <source>
        <dbReference type="ARBA" id="ARBA00000073"/>
    </source>
</evidence>
<evidence type="ECO:0000313" key="6">
    <source>
        <dbReference type="Proteomes" id="UP000649151"/>
    </source>
</evidence>
<evidence type="ECO:0000256" key="2">
    <source>
        <dbReference type="ARBA" id="ARBA00010876"/>
    </source>
</evidence>
<dbReference type="NCBIfam" id="TIGR00005">
    <property type="entry name" value="rluA_subfam"/>
    <property type="match status" value="1"/>
</dbReference>
<dbReference type="InterPro" id="IPR050188">
    <property type="entry name" value="RluA_PseudoU_synthase"/>
</dbReference>
<dbReference type="Pfam" id="PF00849">
    <property type="entry name" value="PseudoU_synth_2"/>
    <property type="match status" value="1"/>
</dbReference>
<dbReference type="InterPro" id="IPR006225">
    <property type="entry name" value="PsdUridine_synth_RluC/D"/>
</dbReference>
<feature type="domain" description="Pseudouridine synthase RsuA/RluA-like" evidence="4">
    <location>
        <begin position="90"/>
        <end position="241"/>
    </location>
</feature>
<dbReference type="EMBL" id="JACOQK010000001">
    <property type="protein sequence ID" value="MBC5786833.1"/>
    <property type="molecule type" value="Genomic_DNA"/>
</dbReference>
<comment type="caution">
    <text evidence="5">The sequence shown here is derived from an EMBL/GenBank/DDBJ whole genome shotgun (WGS) entry which is preliminary data.</text>
</comment>
<dbReference type="Gene3D" id="3.30.2350.10">
    <property type="entry name" value="Pseudouridine synthase"/>
    <property type="match status" value="1"/>
</dbReference>
<protein>
    <recommendedName>
        <fullName evidence="3">Pseudouridine synthase</fullName>
        <ecNumber evidence="3">5.4.99.-</ecNumber>
    </recommendedName>
</protein>
<comment type="function">
    <text evidence="3">Responsible for synthesis of pseudouridine from uracil.</text>
</comment>
<proteinExistence type="inferred from homology"/>
<evidence type="ECO:0000313" key="5">
    <source>
        <dbReference type="EMBL" id="MBC5786833.1"/>
    </source>
</evidence>
<keyword evidence="3" id="KW-0413">Isomerase</keyword>
<reference evidence="5 6" key="1">
    <citation type="submission" date="2020-08" db="EMBL/GenBank/DDBJ databases">
        <title>Genome public.</title>
        <authorList>
            <person name="Liu C."/>
            <person name="Sun Q."/>
        </authorList>
    </citation>
    <scope>NUCLEOTIDE SEQUENCE [LARGE SCALE GENOMIC DNA]</scope>
    <source>
        <strain evidence="5 6">NSJ-27</strain>
    </source>
</reference>
<comment type="catalytic activity">
    <reaction evidence="1 3">
        <text>a uridine in RNA = a pseudouridine in RNA</text>
        <dbReference type="Rhea" id="RHEA:48348"/>
        <dbReference type="Rhea" id="RHEA-COMP:12068"/>
        <dbReference type="Rhea" id="RHEA-COMP:12069"/>
        <dbReference type="ChEBI" id="CHEBI:65314"/>
        <dbReference type="ChEBI" id="CHEBI:65315"/>
    </reaction>
</comment>
<dbReference type="EC" id="5.4.99.-" evidence="3"/>
<dbReference type="InterPro" id="IPR006145">
    <property type="entry name" value="PsdUridine_synth_RsuA/RluA"/>
</dbReference>
<dbReference type="Proteomes" id="UP000649151">
    <property type="component" value="Unassembled WGS sequence"/>
</dbReference>
<keyword evidence="6" id="KW-1185">Reference proteome</keyword>
<dbReference type="InterPro" id="IPR020103">
    <property type="entry name" value="PsdUridine_synth_cat_dom_sf"/>
</dbReference>
<comment type="similarity">
    <text evidence="2 3">Belongs to the pseudouridine synthase RluA family.</text>
</comment>
<gene>
    <name evidence="5" type="ORF">H8Z77_02200</name>
</gene>
<name>A0ABR7INY0_9CLOT</name>
<accession>A0ABR7INY0</accession>
<dbReference type="PANTHER" id="PTHR21600">
    <property type="entry name" value="MITOCHONDRIAL RNA PSEUDOURIDINE SYNTHASE"/>
    <property type="match status" value="1"/>
</dbReference>